<keyword evidence="1" id="KW-0472">Membrane</keyword>
<proteinExistence type="predicted"/>
<accession>A0A2U2IZF6</accession>
<keyword evidence="1" id="KW-0812">Transmembrane</keyword>
<feature type="transmembrane region" description="Helical" evidence="1">
    <location>
        <begin position="94"/>
        <end position="114"/>
    </location>
</feature>
<sequence length="132" mass="13206">MSSTLFLRRVLALDALSCAGMGVLLAAAADSLAPLFGLPEGLVRGAGLLLLPVAAFMGGLASRPSPPALLVWVVIVGNLGWVVESFVLVGHYGAAVTAIGAAFVAAQALIVLGLTGLELVGLRRVTPSSASS</sequence>
<evidence type="ECO:0008006" key="4">
    <source>
        <dbReference type="Google" id="ProtNLM"/>
    </source>
</evidence>
<dbReference type="AlphaFoldDB" id="A0A2U2IZF6"/>
<feature type="transmembrane region" description="Helical" evidence="1">
    <location>
        <begin position="42"/>
        <end position="61"/>
    </location>
</feature>
<comment type="caution">
    <text evidence="2">The sequence shown here is derived from an EMBL/GenBank/DDBJ whole genome shotgun (WGS) entry which is preliminary data.</text>
</comment>
<gene>
    <name evidence="2" type="ORF">DF286_00175</name>
</gene>
<dbReference type="Proteomes" id="UP000245916">
    <property type="component" value="Unassembled WGS sequence"/>
</dbReference>
<evidence type="ECO:0000313" key="2">
    <source>
        <dbReference type="EMBL" id="PWG01458.1"/>
    </source>
</evidence>
<keyword evidence="3" id="KW-1185">Reference proteome</keyword>
<organism evidence="2 3">
    <name type="scientific">Allosphingosinicella humi</name>
    <dbReference type="NCBI Taxonomy" id="2068657"/>
    <lineage>
        <taxon>Bacteria</taxon>
        <taxon>Pseudomonadati</taxon>
        <taxon>Pseudomonadota</taxon>
        <taxon>Alphaproteobacteria</taxon>
        <taxon>Sphingomonadales</taxon>
        <taxon>Sphingomonadaceae</taxon>
        <taxon>Allosphingosinicella</taxon>
    </lineage>
</organism>
<reference evidence="2 3" key="1">
    <citation type="submission" date="2018-05" db="EMBL/GenBank/DDBJ databases">
        <title>Genome of Sphingosinicella humi QZX222.</title>
        <authorList>
            <person name="Qiao Z."/>
            <person name="Wang G."/>
        </authorList>
    </citation>
    <scope>NUCLEOTIDE SEQUENCE [LARGE SCALE GENOMIC DNA]</scope>
    <source>
        <strain evidence="2 3">QZX222</strain>
    </source>
</reference>
<feature type="transmembrane region" description="Helical" evidence="1">
    <location>
        <begin position="68"/>
        <end position="88"/>
    </location>
</feature>
<protein>
    <recommendedName>
        <fullName evidence="4">DUF2069 domain-containing protein</fullName>
    </recommendedName>
</protein>
<name>A0A2U2IZF6_9SPHN</name>
<dbReference type="RefSeq" id="WP_109269598.1">
    <property type="nucleotide sequence ID" value="NZ_QFFF01000001.1"/>
</dbReference>
<dbReference type="OrthoDB" id="7597103at2"/>
<dbReference type="EMBL" id="QFFF01000001">
    <property type="protein sequence ID" value="PWG01458.1"/>
    <property type="molecule type" value="Genomic_DNA"/>
</dbReference>
<evidence type="ECO:0000256" key="1">
    <source>
        <dbReference type="SAM" id="Phobius"/>
    </source>
</evidence>
<evidence type="ECO:0000313" key="3">
    <source>
        <dbReference type="Proteomes" id="UP000245916"/>
    </source>
</evidence>
<keyword evidence="1" id="KW-1133">Transmembrane helix</keyword>